<dbReference type="GeneID" id="107273927"/>
<keyword evidence="3" id="KW-0272">Extracellular matrix</keyword>
<dbReference type="InterPro" id="IPR002870">
    <property type="entry name" value="Peptidase_M12B_N"/>
</dbReference>
<feature type="binding site" evidence="13">
    <location>
        <position position="392"/>
    </location>
    <ligand>
        <name>Ca(2+)</name>
        <dbReference type="ChEBI" id="CHEBI:29108"/>
        <label>1</label>
    </ligand>
</feature>
<dbReference type="SUPFAM" id="SSF55486">
    <property type="entry name" value="Metalloproteases ('zincins'), catalytic domain"/>
    <property type="match status" value="1"/>
</dbReference>
<keyword evidence="6" id="KW-0732">Signal</keyword>
<comment type="caution">
    <text evidence="15">Lacks conserved residue(s) required for the propagation of feature annotation.</text>
</comment>
<dbReference type="RefSeq" id="XP_024946988.1">
    <property type="nucleotide sequence ID" value="XM_025091220.1"/>
</dbReference>
<dbReference type="InterPro" id="IPR050439">
    <property type="entry name" value="ADAMTS_ADAMTS-like"/>
</dbReference>
<dbReference type="SMART" id="SM00209">
    <property type="entry name" value="TSP1"/>
    <property type="match status" value="2"/>
</dbReference>
<feature type="binding site" evidence="13">
    <location>
        <position position="507"/>
    </location>
    <ligand>
        <name>Ca(2+)</name>
        <dbReference type="ChEBI" id="CHEBI:29108"/>
        <label>1</label>
    </ligand>
</feature>
<feature type="disulfide bond" evidence="14">
    <location>
        <begin position="534"/>
        <end position="556"/>
    </location>
</feature>
<feature type="disulfide bond" evidence="14">
    <location>
        <begin position="551"/>
        <end position="582"/>
    </location>
</feature>
<evidence type="ECO:0000256" key="13">
    <source>
        <dbReference type="PIRSR" id="PIRSR613273-2"/>
    </source>
</evidence>
<dbReference type="InterPro" id="IPR010294">
    <property type="entry name" value="ADAMTS_spacer1"/>
</dbReference>
<dbReference type="InterPro" id="IPR000884">
    <property type="entry name" value="TSP1_rpt"/>
</dbReference>
<dbReference type="GO" id="GO:0004222">
    <property type="term" value="F:metalloendopeptidase activity"/>
    <property type="evidence" value="ECO:0007669"/>
    <property type="project" value="InterPro"/>
</dbReference>
<keyword evidence="12" id="KW-0325">Glycoprotein</keyword>
<evidence type="ECO:0000256" key="8">
    <source>
        <dbReference type="ARBA" id="ARBA00022801"/>
    </source>
</evidence>
<evidence type="ECO:0000256" key="6">
    <source>
        <dbReference type="ARBA" id="ARBA00022729"/>
    </source>
</evidence>
<evidence type="ECO:0000256" key="10">
    <source>
        <dbReference type="ARBA" id="ARBA00023049"/>
    </source>
</evidence>
<dbReference type="Proteomes" id="UP000694920">
    <property type="component" value="Unplaced"/>
</dbReference>
<evidence type="ECO:0000256" key="1">
    <source>
        <dbReference type="ARBA" id="ARBA00004498"/>
    </source>
</evidence>
<evidence type="ECO:0000256" key="7">
    <source>
        <dbReference type="ARBA" id="ARBA00022737"/>
    </source>
</evidence>
<dbReference type="Pfam" id="PF01421">
    <property type="entry name" value="Reprolysin"/>
    <property type="match status" value="1"/>
</dbReference>
<keyword evidence="5 13" id="KW-0479">Metal-binding</keyword>
<feature type="binding site" evidence="13">
    <location>
        <position position="385"/>
    </location>
    <ligand>
        <name>Ca(2+)</name>
        <dbReference type="ChEBI" id="CHEBI:29108"/>
        <label>1</label>
    </ligand>
</feature>
<dbReference type="AlphaFoldDB" id="A0AAJ7W730"/>
<evidence type="ECO:0000256" key="2">
    <source>
        <dbReference type="ARBA" id="ARBA00022525"/>
    </source>
</evidence>
<dbReference type="PRINTS" id="PR01857">
    <property type="entry name" value="ADAMTSFAMILY"/>
</dbReference>
<keyword evidence="9 13" id="KW-0862">Zinc</keyword>
<keyword evidence="2" id="KW-0964">Secreted</keyword>
<dbReference type="InterPro" id="IPR001590">
    <property type="entry name" value="Peptidase_M12B"/>
</dbReference>
<dbReference type="PANTHER" id="PTHR13723:SF200">
    <property type="entry name" value="ADAM METALLOPEPTIDASE WITH THROMBOSPONDIN TYPE 1 MOTIF B, ISOFORM B"/>
    <property type="match status" value="1"/>
</dbReference>
<dbReference type="Gene3D" id="3.40.1620.60">
    <property type="match status" value="1"/>
</dbReference>
<feature type="binding site" evidence="13">
    <location>
        <position position="299"/>
    </location>
    <ligand>
        <name>Ca(2+)</name>
        <dbReference type="ChEBI" id="CHEBI:29108"/>
        <label>1</label>
    </ligand>
</feature>
<dbReference type="InterPro" id="IPR041645">
    <property type="entry name" value="ADAMTS_CR_2"/>
</dbReference>
<reference evidence="18" key="1">
    <citation type="submission" date="2025-08" db="UniProtKB">
        <authorList>
            <consortium name="RefSeq"/>
        </authorList>
    </citation>
    <scope>IDENTIFICATION</scope>
</reference>
<keyword evidence="4" id="KW-0645">Protease</keyword>
<dbReference type="PROSITE" id="PS50092">
    <property type="entry name" value="TSP1"/>
    <property type="match status" value="2"/>
</dbReference>
<feature type="binding site" evidence="13">
    <location>
        <position position="299"/>
    </location>
    <ligand>
        <name>Ca(2+)</name>
        <dbReference type="ChEBI" id="CHEBI:29108"/>
        <label>2</label>
    </ligand>
</feature>
<feature type="disulfide bond" evidence="14">
    <location>
        <begin position="421"/>
        <end position="507"/>
    </location>
</feature>
<sequence length="1165" mass="132165">MQTAATIRFSYVVQLYLDLDIDADTCECIFRDKGSRIRNNRIMLKFRRLLVMTVLMMMDHVRLGKGTRIFQNEKHHDSEKTVLRGRYSRNIPLDEDCEIVVPRKVRSDGRFISHSIPHHFKRTFYGDRARKEMTPDDALHYRLRINGVEHHLELYPNNRLVGPGAVLERRILKGHAEPPSDEAFLRGSTFKRLRDTQCHYQGGVREHQQSSALSTCYGLAGYIRTKRSWYIIEPMADHDFTKETEHPHILHRTSPRDFQEGMESLCNVTGKFSARKLKRAADVVQRNLSRVEPKFYTVELLLVLDKTLLDYHRNFDVENYVLTLFNMAAGLFHDVSLGIEMELTIVRIIRLEVEEDEMNLSVSKDAGETMKYFQEWQRMINPGDDSHPNHHDCAILLSRIDFCKTQSLCGFTGMSTVAGTCDPLRAAVVLRDAGLETGYHIAHHIGHTIGMSHDLEEENGCPGITVHQNGYIETSVMYPGYHYVTKKWSKCSQSYVKLYLEAGMGSCLSDVPQDHQFPLIDMLPGVMYNGDDQCRLRYRQDVRQCDLGITCETLKCAVPGKGCISRKIPPAEGTPCGEERWCYQMKCLMIGERPDATDGAWSAWSPWSRCSRTCGSGVASSERRCNHPRPSKGGAYCPGNSKRHKICATDPCEIGSPSFRDVQCAQFNDWVFPEDGKIHQWVGYNLPENLKASENPCVLFCLSETKLLTSLKPKVIDGTTCYRGIRDICIGGICKEIPCDLDMESDAVEDICGVCKGDGTSCTLKEGTISIQAQSSLKKVIDVPVEAKNIRVEEAEPTKSRIVVRSKNTRNVLIDGNRLGMFDVPGSKAWLGMIRGKQEALNIPGPITEELVILVYPKENVTLKYSLGLRDEKTRKPEFDWGYVDWSKCNAPCGPGEEVSTPRCIEKTSGQVDDSFCKNITKPDVKMRPCNQASCIPRWMIGDWQGCIPCTSSCKKVRAVKCIRPVGHGEQEADIISDSFCQGPKPKETEICNYRIRRCENAKGERDSRRNHQCIPDLFNRISNNESSMFGGNEDLGRASRERIFDNQDKDDRWVDAIGNTMDPFRGTLHSLTIKKRKDKHEDNVVKVEKINKGEIFADKEDLKNLTLTIILERDEDNNVLNFPKDFKPQPPDNVTDFTLAGMDAVKYIQRIQDEARTTSEIPTP</sequence>
<protein>
    <submittedName>
        <fullName evidence="18">A disintegrin and metalloproteinase with thrombospondin motifs 6 isoform X1</fullName>
    </submittedName>
</protein>
<comment type="cofactor">
    <cofactor evidence="13">
        <name>Zn(2+)</name>
        <dbReference type="ChEBI" id="CHEBI:29105"/>
    </cofactor>
    <text evidence="13">Binds 1 zinc ion per subunit.</text>
</comment>
<keyword evidence="8" id="KW-0378">Hydrolase</keyword>
<name>A0AAJ7W730_CEPCN</name>
<dbReference type="InterPro" id="IPR024079">
    <property type="entry name" value="MetalloPept_cat_dom_sf"/>
</dbReference>
<keyword evidence="13" id="KW-0106">Calcium</keyword>
<dbReference type="PANTHER" id="PTHR13723">
    <property type="entry name" value="ADAMTS A DISINTEGRIN AND METALLOPROTEASE WITH THROMBOSPONDIN MOTIFS PROTEASE"/>
    <property type="match status" value="1"/>
</dbReference>
<organism evidence="17 18">
    <name type="scientific">Cephus cinctus</name>
    <name type="common">Wheat stem sawfly</name>
    <dbReference type="NCBI Taxonomy" id="211228"/>
    <lineage>
        <taxon>Eukaryota</taxon>
        <taxon>Metazoa</taxon>
        <taxon>Ecdysozoa</taxon>
        <taxon>Arthropoda</taxon>
        <taxon>Hexapoda</taxon>
        <taxon>Insecta</taxon>
        <taxon>Pterygota</taxon>
        <taxon>Neoptera</taxon>
        <taxon>Endopterygota</taxon>
        <taxon>Hymenoptera</taxon>
        <taxon>Cephoidea</taxon>
        <taxon>Cephidae</taxon>
        <taxon>Cephus</taxon>
    </lineage>
</organism>
<feature type="domain" description="Peptidase M12B" evidence="16">
    <location>
        <begin position="296"/>
        <end position="512"/>
    </location>
</feature>
<feature type="binding site" evidence="13 15">
    <location>
        <position position="443"/>
    </location>
    <ligand>
        <name>Zn(2+)</name>
        <dbReference type="ChEBI" id="CHEBI:29105"/>
        <note>catalytic</note>
    </ligand>
</feature>
<dbReference type="PROSITE" id="PS50215">
    <property type="entry name" value="ADAM_MEPRO"/>
    <property type="match status" value="1"/>
</dbReference>
<feature type="disulfide bond" evidence="14">
    <location>
        <begin position="403"/>
        <end position="409"/>
    </location>
</feature>
<feature type="disulfide bond" evidence="14">
    <location>
        <begin position="625"/>
        <end position="637"/>
    </location>
</feature>
<evidence type="ECO:0000313" key="18">
    <source>
        <dbReference type="RefSeq" id="XP_024946988.1"/>
    </source>
</evidence>
<evidence type="ECO:0000256" key="9">
    <source>
        <dbReference type="ARBA" id="ARBA00022833"/>
    </source>
</evidence>
<keyword evidence="17" id="KW-1185">Reference proteome</keyword>
<dbReference type="Pfam" id="PF19030">
    <property type="entry name" value="TSP1_ADAMTS"/>
    <property type="match status" value="1"/>
</dbReference>
<dbReference type="Pfam" id="PF01562">
    <property type="entry name" value="Pep_M12B_propep"/>
    <property type="match status" value="1"/>
</dbReference>
<feature type="disulfide bond" evidence="14">
    <location>
        <begin position="610"/>
        <end position="647"/>
    </location>
</feature>
<feature type="binding site" evidence="13">
    <location>
        <position position="510"/>
    </location>
    <ligand>
        <name>Ca(2+)</name>
        <dbReference type="ChEBI" id="CHEBI:29108"/>
        <label>1</label>
    </ligand>
</feature>
<feature type="binding site" evidence="13">
    <location>
        <position position="385"/>
    </location>
    <ligand>
        <name>Ca(2+)</name>
        <dbReference type="ChEBI" id="CHEBI:29108"/>
        <label>2</label>
    </ligand>
</feature>
<dbReference type="Pfam" id="PF00090">
    <property type="entry name" value="TSP_1"/>
    <property type="match status" value="1"/>
</dbReference>
<feature type="binding site" evidence="13">
    <location>
        <position position="510"/>
    </location>
    <ligand>
        <name>Ca(2+)</name>
        <dbReference type="ChEBI" id="CHEBI:29108"/>
        <label>2</label>
    </ligand>
</feature>
<evidence type="ECO:0000256" key="3">
    <source>
        <dbReference type="ARBA" id="ARBA00022530"/>
    </source>
</evidence>
<dbReference type="InterPro" id="IPR013273">
    <property type="entry name" value="ADAMTS/ADAMTS-like"/>
</dbReference>
<dbReference type="GO" id="GO:0030198">
    <property type="term" value="P:extracellular matrix organization"/>
    <property type="evidence" value="ECO:0007669"/>
    <property type="project" value="InterPro"/>
</dbReference>
<evidence type="ECO:0000256" key="12">
    <source>
        <dbReference type="ARBA" id="ARBA00023180"/>
    </source>
</evidence>
<feature type="disulfide bond" evidence="14">
    <location>
        <begin position="461"/>
        <end position="491"/>
    </location>
</feature>
<proteinExistence type="predicted"/>
<dbReference type="SUPFAM" id="SSF82895">
    <property type="entry name" value="TSP-1 type 1 repeat"/>
    <property type="match status" value="2"/>
</dbReference>
<dbReference type="Pfam" id="PF05986">
    <property type="entry name" value="ADAMTS_spacer1"/>
    <property type="match status" value="1"/>
</dbReference>
<gene>
    <name evidence="18" type="primary">LOC107273927</name>
</gene>
<accession>A0AAJ7W730</accession>
<dbReference type="FunFam" id="2.20.100.10:FF:000001">
    <property type="entry name" value="semaphorin-5A isoform X1"/>
    <property type="match status" value="1"/>
</dbReference>
<evidence type="ECO:0000256" key="5">
    <source>
        <dbReference type="ARBA" id="ARBA00022723"/>
    </source>
</evidence>
<keyword evidence="10 18" id="KW-0482">Metalloprotease</keyword>
<keyword evidence="7" id="KW-0677">Repeat</keyword>
<dbReference type="Gene3D" id="2.20.100.10">
    <property type="entry name" value="Thrombospondin type-1 (TSP1) repeat"/>
    <property type="match status" value="2"/>
</dbReference>
<feature type="binding site" evidence="13 15">
    <location>
        <position position="453"/>
    </location>
    <ligand>
        <name>Zn(2+)</name>
        <dbReference type="ChEBI" id="CHEBI:29105"/>
        <note>catalytic</note>
    </ligand>
</feature>
<dbReference type="GO" id="GO:0031012">
    <property type="term" value="C:extracellular matrix"/>
    <property type="evidence" value="ECO:0007669"/>
    <property type="project" value="TreeGrafter"/>
</dbReference>
<dbReference type="KEGG" id="ccin:107273927"/>
<feature type="disulfide bond" evidence="14">
    <location>
        <begin position="576"/>
        <end position="587"/>
    </location>
</feature>
<feature type="binding site" description="in inhibited form" evidence="13">
    <location>
        <position position="266"/>
    </location>
    <ligand>
        <name>Zn(2+)</name>
        <dbReference type="ChEBI" id="CHEBI:29105"/>
        <note>catalytic</note>
    </ligand>
</feature>
<feature type="disulfide bond" evidence="14">
    <location>
        <begin position="614"/>
        <end position="652"/>
    </location>
</feature>
<dbReference type="Gene3D" id="2.60.120.830">
    <property type="match status" value="1"/>
</dbReference>
<evidence type="ECO:0000256" key="11">
    <source>
        <dbReference type="ARBA" id="ARBA00023157"/>
    </source>
</evidence>
<evidence type="ECO:0000256" key="15">
    <source>
        <dbReference type="PROSITE-ProRule" id="PRU00276"/>
    </source>
</evidence>
<dbReference type="Pfam" id="PF17771">
    <property type="entry name" value="ADAMTS_CR_2"/>
    <property type="match status" value="1"/>
</dbReference>
<keyword evidence="11 14" id="KW-1015">Disulfide bond</keyword>
<dbReference type="GO" id="GO:0046872">
    <property type="term" value="F:metal ion binding"/>
    <property type="evidence" value="ECO:0007669"/>
    <property type="project" value="UniProtKB-KW"/>
</dbReference>
<evidence type="ECO:0000313" key="17">
    <source>
        <dbReference type="Proteomes" id="UP000694920"/>
    </source>
</evidence>
<evidence type="ECO:0000259" key="16">
    <source>
        <dbReference type="PROSITE" id="PS50215"/>
    </source>
</evidence>
<comment type="subcellular location">
    <subcellularLocation>
        <location evidence="1">Secreted</location>
        <location evidence="1">Extracellular space</location>
        <location evidence="1">Extracellular matrix</location>
    </subcellularLocation>
</comment>
<evidence type="ECO:0000256" key="4">
    <source>
        <dbReference type="ARBA" id="ARBA00022670"/>
    </source>
</evidence>
<dbReference type="InterPro" id="IPR036383">
    <property type="entry name" value="TSP1_rpt_sf"/>
</dbReference>
<dbReference type="GO" id="GO:0006508">
    <property type="term" value="P:proteolysis"/>
    <property type="evidence" value="ECO:0007669"/>
    <property type="project" value="UniProtKB-KW"/>
</dbReference>
<dbReference type="Gene3D" id="3.40.390.10">
    <property type="entry name" value="Collagenase (Catalytic Domain)"/>
    <property type="match status" value="1"/>
</dbReference>
<feature type="binding site" evidence="13 15">
    <location>
        <position position="447"/>
    </location>
    <ligand>
        <name>Zn(2+)</name>
        <dbReference type="ChEBI" id="CHEBI:29105"/>
        <note>catalytic</note>
    </ligand>
</feature>
<feature type="disulfide bond" evidence="14">
    <location>
        <begin position="545"/>
        <end position="563"/>
    </location>
</feature>
<evidence type="ECO:0000256" key="14">
    <source>
        <dbReference type="PIRSR" id="PIRSR613273-3"/>
    </source>
</evidence>